<sequence>MARTSSYLNFPRHTEEVFNFYRTVFGGTFLGNGIVRYKDMPKTEGMPPLLKDDENLILHIELEITGGHILMGSDAPESMGFRIQFGNHVFINLEPDTREEAKRLFTALAAG</sequence>
<feature type="non-terminal residue" evidence="1">
    <location>
        <position position="111"/>
    </location>
</feature>
<evidence type="ECO:0008006" key="3">
    <source>
        <dbReference type="Google" id="ProtNLM"/>
    </source>
</evidence>
<dbReference type="Gene3D" id="3.10.180.10">
    <property type="entry name" value="2,3-Dihydroxybiphenyl 1,2-Dioxygenase, domain 1"/>
    <property type="match status" value="1"/>
</dbReference>
<dbReference type="Proteomes" id="UP001195483">
    <property type="component" value="Unassembled WGS sequence"/>
</dbReference>
<dbReference type="PANTHER" id="PTHR33990:SF1">
    <property type="entry name" value="PROTEIN YJDN"/>
    <property type="match status" value="1"/>
</dbReference>
<proteinExistence type="predicted"/>
<dbReference type="EMBL" id="JAEAOA010000085">
    <property type="protein sequence ID" value="KAK3605167.1"/>
    <property type="molecule type" value="Genomic_DNA"/>
</dbReference>
<dbReference type="InterPro" id="IPR029068">
    <property type="entry name" value="Glyas_Bleomycin-R_OHBP_Dase"/>
</dbReference>
<evidence type="ECO:0000313" key="1">
    <source>
        <dbReference type="EMBL" id="KAK3605167.1"/>
    </source>
</evidence>
<dbReference type="PANTHER" id="PTHR33990">
    <property type="entry name" value="PROTEIN YJDN-RELATED"/>
    <property type="match status" value="1"/>
</dbReference>
<comment type="caution">
    <text evidence="1">The sequence shown here is derived from an EMBL/GenBank/DDBJ whole genome shotgun (WGS) entry which is preliminary data.</text>
</comment>
<name>A0AAE0T7D6_9BIVA</name>
<keyword evidence="2" id="KW-1185">Reference proteome</keyword>
<gene>
    <name evidence="1" type="ORF">CHS0354_000837</name>
</gene>
<evidence type="ECO:0000313" key="2">
    <source>
        <dbReference type="Proteomes" id="UP001195483"/>
    </source>
</evidence>
<dbReference type="AlphaFoldDB" id="A0AAE0T7D6"/>
<dbReference type="SUPFAM" id="SSF54593">
    <property type="entry name" value="Glyoxalase/Bleomycin resistance protein/Dihydroxybiphenyl dioxygenase"/>
    <property type="match status" value="1"/>
</dbReference>
<reference evidence="1" key="1">
    <citation type="journal article" date="2021" name="Genome Biol. Evol.">
        <title>A High-Quality Reference Genome for a Parasitic Bivalve with Doubly Uniparental Inheritance (Bivalvia: Unionida).</title>
        <authorList>
            <person name="Smith C.H."/>
        </authorList>
    </citation>
    <scope>NUCLEOTIDE SEQUENCE</scope>
    <source>
        <strain evidence="1">CHS0354</strain>
    </source>
</reference>
<reference evidence="1" key="2">
    <citation type="journal article" date="2021" name="Genome Biol. Evol.">
        <title>Developing a high-quality reference genome for a parasitic bivalve with doubly uniparental inheritance (Bivalvia: Unionida).</title>
        <authorList>
            <person name="Smith C.H."/>
        </authorList>
    </citation>
    <scope>NUCLEOTIDE SEQUENCE</scope>
    <source>
        <strain evidence="1">CHS0354</strain>
        <tissue evidence="1">Mantle</tissue>
    </source>
</reference>
<accession>A0AAE0T7D6</accession>
<reference evidence="1" key="3">
    <citation type="submission" date="2023-05" db="EMBL/GenBank/DDBJ databases">
        <authorList>
            <person name="Smith C.H."/>
        </authorList>
    </citation>
    <scope>NUCLEOTIDE SEQUENCE</scope>
    <source>
        <strain evidence="1">CHS0354</strain>
        <tissue evidence="1">Mantle</tissue>
    </source>
</reference>
<organism evidence="1 2">
    <name type="scientific">Potamilus streckersoni</name>
    <dbReference type="NCBI Taxonomy" id="2493646"/>
    <lineage>
        <taxon>Eukaryota</taxon>
        <taxon>Metazoa</taxon>
        <taxon>Spiralia</taxon>
        <taxon>Lophotrochozoa</taxon>
        <taxon>Mollusca</taxon>
        <taxon>Bivalvia</taxon>
        <taxon>Autobranchia</taxon>
        <taxon>Heteroconchia</taxon>
        <taxon>Palaeoheterodonta</taxon>
        <taxon>Unionida</taxon>
        <taxon>Unionoidea</taxon>
        <taxon>Unionidae</taxon>
        <taxon>Ambleminae</taxon>
        <taxon>Lampsilini</taxon>
        <taxon>Potamilus</taxon>
    </lineage>
</organism>
<protein>
    <recommendedName>
        <fullName evidence="3">VOC family protein</fullName>
    </recommendedName>
</protein>